<evidence type="ECO:0000313" key="9">
    <source>
        <dbReference type="EMBL" id="MBA4543754.1"/>
    </source>
</evidence>
<evidence type="ECO:0000256" key="1">
    <source>
        <dbReference type="ARBA" id="ARBA00008031"/>
    </source>
</evidence>
<evidence type="ECO:0000256" key="6">
    <source>
        <dbReference type="PIRSR" id="PIRSR634603-3"/>
    </source>
</evidence>
<dbReference type="InterPro" id="IPR029017">
    <property type="entry name" value="Enolase-like_N"/>
</dbReference>
<dbReference type="SUPFAM" id="SSF51604">
    <property type="entry name" value="Enolase C-terminal domain-like"/>
    <property type="match status" value="1"/>
</dbReference>
<evidence type="ECO:0000259" key="8">
    <source>
        <dbReference type="SMART" id="SM00922"/>
    </source>
</evidence>
<evidence type="ECO:0000313" key="10">
    <source>
        <dbReference type="Proteomes" id="UP000530514"/>
    </source>
</evidence>
<dbReference type="InterPro" id="IPR013341">
    <property type="entry name" value="Mandelate_racemase_N_dom"/>
</dbReference>
<dbReference type="SMART" id="SM00922">
    <property type="entry name" value="MR_MLE"/>
    <property type="match status" value="1"/>
</dbReference>
<name>A0A7W1XBS6_9BACL</name>
<dbReference type="InterPro" id="IPR013342">
    <property type="entry name" value="Mandelate_racemase_C"/>
</dbReference>
<keyword evidence="2 6" id="KW-0479">Metal-binding</keyword>
<comment type="similarity">
    <text evidence="1 7">Belongs to the mandelate racemase/muconate lactonizing enzyme family.</text>
</comment>
<dbReference type="SFLD" id="SFLDS00001">
    <property type="entry name" value="Enolase"/>
    <property type="match status" value="1"/>
</dbReference>
<proteinExistence type="inferred from homology"/>
<protein>
    <recommendedName>
        <fullName evidence="7">Dipeptide epimerase</fullName>
        <ecNumber evidence="7">5.1.1.-</ecNumber>
    </recommendedName>
</protein>
<dbReference type="SFLD" id="SFLDF00009">
    <property type="entry name" value="o-succinylbenzoate_synthase"/>
    <property type="match status" value="1"/>
</dbReference>
<keyword evidence="3 6" id="KW-0460">Magnesium</keyword>
<dbReference type="GO" id="GO:0006518">
    <property type="term" value="P:peptide metabolic process"/>
    <property type="evidence" value="ECO:0007669"/>
    <property type="project" value="UniProtKB-ARBA"/>
</dbReference>
<feature type="binding site" evidence="6">
    <location>
        <position position="250"/>
    </location>
    <ligand>
        <name>Mg(2+)</name>
        <dbReference type="ChEBI" id="CHEBI:18420"/>
    </ligand>
</feature>
<dbReference type="InterPro" id="IPR034603">
    <property type="entry name" value="Dipeptide_epimerase"/>
</dbReference>
<accession>A0A7W1XBS6</accession>
<evidence type="ECO:0000256" key="3">
    <source>
        <dbReference type="ARBA" id="ARBA00022842"/>
    </source>
</evidence>
<feature type="binding site" evidence="6">
    <location>
        <position position="199"/>
    </location>
    <ligand>
        <name>Mg(2+)</name>
        <dbReference type="ChEBI" id="CHEBI:18420"/>
    </ligand>
</feature>
<dbReference type="Proteomes" id="UP000530514">
    <property type="component" value="Unassembled WGS sequence"/>
</dbReference>
<dbReference type="SFLD" id="SFLDG00180">
    <property type="entry name" value="muconate_cycloisomerase"/>
    <property type="match status" value="1"/>
</dbReference>
<organism evidence="9 10">
    <name type="scientific">Thermoactinomyces daqus</name>
    <dbReference type="NCBI Taxonomy" id="1329516"/>
    <lineage>
        <taxon>Bacteria</taxon>
        <taxon>Bacillati</taxon>
        <taxon>Bacillota</taxon>
        <taxon>Bacilli</taxon>
        <taxon>Bacillales</taxon>
        <taxon>Thermoactinomycetaceae</taxon>
        <taxon>Thermoactinomyces</taxon>
    </lineage>
</organism>
<dbReference type="AlphaFoldDB" id="A0A7W1XBS6"/>
<dbReference type="EMBL" id="JACEIP010000021">
    <property type="protein sequence ID" value="MBA4543754.1"/>
    <property type="molecule type" value="Genomic_DNA"/>
</dbReference>
<evidence type="ECO:0000256" key="2">
    <source>
        <dbReference type="ARBA" id="ARBA00022723"/>
    </source>
</evidence>
<dbReference type="GO" id="GO:0000287">
    <property type="term" value="F:magnesium ion binding"/>
    <property type="evidence" value="ECO:0007669"/>
    <property type="project" value="UniProtKB-ARBA"/>
</dbReference>
<dbReference type="EC" id="5.1.1.-" evidence="7"/>
<sequence>MKISKIEVFPLTLPMKQNFFISGGKVGDLGQGAPHVYVKITDDEGAEGWGEARPSHRWSYETLESVTTTIEHYLKPVLLGESVRDLNRIHRLMDRSIAAGFSKGMPIAKAAVDMAIHDLLAKHHGTHLPGLWMGTFKDTIRLSYLISTNDPDQACKKAREAKENGYLAIDVKIGLNPKLDVQILEAVKQAAPELYFRADANQAYTLTEAVRLSREMERIGVDVFEQPLKANDLTGHAELRRKTGTPIALDESIWSAGDLIQAIRTEACDMVVIKVTKTGGLKEARLCGEIAKEANLGLLGGGLTESTLGLTASAHLFNYLDLQIPVDLNGPFFLADDPAADGLQVRDGTVHLSGREGIGCTIAEEKIQKYAFKRE</sequence>
<dbReference type="FunFam" id="3.30.390.10:FF:000009">
    <property type="entry name" value="Hydrophobic dipeptide epimerase"/>
    <property type="match status" value="1"/>
</dbReference>
<dbReference type="PANTHER" id="PTHR48073">
    <property type="entry name" value="O-SUCCINYLBENZOATE SYNTHASE-RELATED"/>
    <property type="match status" value="1"/>
</dbReference>
<evidence type="ECO:0000256" key="4">
    <source>
        <dbReference type="ARBA" id="ARBA00023235"/>
    </source>
</evidence>
<comment type="cofactor">
    <cofactor evidence="6 7">
        <name>Mg(2+)</name>
        <dbReference type="ChEBI" id="CHEBI:18420"/>
    </cofactor>
    <text evidence="6 7">Binds 1 Mg(2+) ion per subunit.</text>
</comment>
<dbReference type="PANTHER" id="PTHR48073:SF2">
    <property type="entry name" value="O-SUCCINYLBENZOATE SYNTHASE"/>
    <property type="match status" value="1"/>
</dbReference>
<dbReference type="InterPro" id="IPR036849">
    <property type="entry name" value="Enolase-like_C_sf"/>
</dbReference>
<feature type="active site" description="Proton acceptor; specific for (R)-substrate epimerization" evidence="5">
    <location>
        <position position="172"/>
    </location>
</feature>
<dbReference type="InterPro" id="IPR029065">
    <property type="entry name" value="Enolase_C-like"/>
</dbReference>
<keyword evidence="10" id="KW-1185">Reference proteome</keyword>
<keyword evidence="4 7" id="KW-0413">Isomerase</keyword>
<comment type="caution">
    <text evidence="9">The sequence shown here is derived from an EMBL/GenBank/DDBJ whole genome shotgun (WGS) entry which is preliminary data.</text>
</comment>
<feature type="domain" description="Mandelate racemase/muconate lactonizing enzyme C-terminal" evidence="8">
    <location>
        <begin position="151"/>
        <end position="246"/>
    </location>
</feature>
<feature type="active site" description="Proton acceptor; specific for (S)-substrate epimerization" evidence="5">
    <location>
        <position position="274"/>
    </location>
</feature>
<evidence type="ECO:0000256" key="7">
    <source>
        <dbReference type="RuleBase" id="RU366006"/>
    </source>
</evidence>
<evidence type="ECO:0000256" key="5">
    <source>
        <dbReference type="PIRSR" id="PIRSR634603-1"/>
    </source>
</evidence>
<reference evidence="9 10" key="1">
    <citation type="submission" date="2020-07" db="EMBL/GenBank/DDBJ databases">
        <authorList>
            <person name="Feng H."/>
        </authorList>
    </citation>
    <scope>NUCLEOTIDE SEQUENCE [LARGE SCALE GENOMIC DNA]</scope>
    <source>
        <strain evidence="10">s-11</strain>
    </source>
</reference>
<dbReference type="Pfam" id="PF02746">
    <property type="entry name" value="MR_MLE_N"/>
    <property type="match status" value="1"/>
</dbReference>
<dbReference type="RefSeq" id="WP_033099891.1">
    <property type="nucleotide sequence ID" value="NZ_JACEIP010000021.1"/>
</dbReference>
<dbReference type="SUPFAM" id="SSF54826">
    <property type="entry name" value="Enolase N-terminal domain-like"/>
    <property type="match status" value="1"/>
</dbReference>
<dbReference type="OrthoDB" id="9775391at2"/>
<dbReference type="GO" id="GO:0016855">
    <property type="term" value="F:racemase and epimerase activity, acting on amino acids and derivatives"/>
    <property type="evidence" value="ECO:0007669"/>
    <property type="project" value="UniProtKB-UniRule"/>
</dbReference>
<dbReference type="CDD" id="cd03319">
    <property type="entry name" value="L-Ala-DL-Glu_epimerase"/>
    <property type="match status" value="1"/>
</dbReference>
<gene>
    <name evidence="9" type="ORF">H1164_12725</name>
</gene>
<dbReference type="Pfam" id="PF13378">
    <property type="entry name" value="MR_MLE_C"/>
    <property type="match status" value="1"/>
</dbReference>
<dbReference type="Gene3D" id="3.20.20.120">
    <property type="entry name" value="Enolase-like C-terminal domain"/>
    <property type="match status" value="1"/>
</dbReference>
<feature type="binding site" evidence="6">
    <location>
        <position position="225"/>
    </location>
    <ligand>
        <name>Mg(2+)</name>
        <dbReference type="ChEBI" id="CHEBI:18420"/>
    </ligand>
</feature>
<dbReference type="Gene3D" id="3.30.390.10">
    <property type="entry name" value="Enolase-like, N-terminal domain"/>
    <property type="match status" value="1"/>
</dbReference>